<dbReference type="EnsemblBacteria" id="BAG00268">
    <property type="protein sequence ID" value="BAG00268"/>
    <property type="gene ID" value="MAE_04460"/>
</dbReference>
<protein>
    <submittedName>
        <fullName evidence="1">Uncharacterized protein</fullName>
    </submittedName>
</protein>
<dbReference type="PaxDb" id="449447-MAE_04460"/>
<dbReference type="AlphaFoldDB" id="B0JNA4"/>
<dbReference type="KEGG" id="mar:MAE_04460"/>
<evidence type="ECO:0000313" key="2">
    <source>
        <dbReference type="Proteomes" id="UP000001510"/>
    </source>
</evidence>
<proteinExistence type="predicted"/>
<gene>
    <name evidence="1" type="ordered locus">MAE_04460</name>
</gene>
<dbReference type="Proteomes" id="UP000001510">
    <property type="component" value="Chromosome"/>
</dbReference>
<dbReference type="STRING" id="449447.MAE_04460"/>
<accession>B0JNA4</accession>
<dbReference type="EMBL" id="AP009552">
    <property type="protein sequence ID" value="BAG00268.1"/>
    <property type="molecule type" value="Genomic_DNA"/>
</dbReference>
<organism evidence="1 2">
    <name type="scientific">Microcystis aeruginosa (strain NIES-843 / IAM M-2473)</name>
    <dbReference type="NCBI Taxonomy" id="449447"/>
    <lineage>
        <taxon>Bacteria</taxon>
        <taxon>Bacillati</taxon>
        <taxon>Cyanobacteriota</taxon>
        <taxon>Cyanophyceae</taxon>
        <taxon>Oscillatoriophycideae</taxon>
        <taxon>Chroococcales</taxon>
        <taxon>Microcystaceae</taxon>
        <taxon>Microcystis</taxon>
    </lineage>
</organism>
<name>B0JNA4_MICAN</name>
<reference evidence="1 2" key="1">
    <citation type="journal article" date="2007" name="DNA Res.">
        <title>Complete genomic structure of the bloom-forming toxic cyanobacterium Microcystis aeruginosa NIES-843.</title>
        <authorList>
            <person name="Kaneko T."/>
            <person name="Nakajima N."/>
            <person name="Okamoto S."/>
            <person name="Suzuki I."/>
            <person name="Tanabe Y."/>
            <person name="Tamaoki M."/>
            <person name="Nakamura Y."/>
            <person name="Kasai F."/>
            <person name="Watanabe A."/>
            <person name="Kawashima K."/>
            <person name="Kishida Y."/>
            <person name="Ono A."/>
            <person name="Shimizu Y."/>
            <person name="Takahashi C."/>
            <person name="Minami C."/>
            <person name="Fujishiro T."/>
            <person name="Kohara M."/>
            <person name="Katoh M."/>
            <person name="Nakazaki N."/>
            <person name="Nakayama S."/>
            <person name="Yamada M."/>
            <person name="Tabata S."/>
            <person name="Watanabe M.M."/>
        </authorList>
    </citation>
    <scope>NUCLEOTIDE SEQUENCE [LARGE SCALE GENOMIC DNA]</scope>
    <source>
        <strain evidence="2">NIES-843 / IAM M-247</strain>
    </source>
</reference>
<keyword evidence="2" id="KW-1185">Reference proteome</keyword>
<dbReference type="HOGENOM" id="CLU_3100851_0_0_3"/>
<evidence type="ECO:0000313" key="1">
    <source>
        <dbReference type="EMBL" id="BAG00268.1"/>
    </source>
</evidence>
<sequence length="51" mass="6238">MCRICPFVRLFYHKIPLFWGLRRHSNFCRKSLPSFQPDLDTLWTICHNIVM</sequence>